<dbReference type="GO" id="GO:0000981">
    <property type="term" value="F:DNA-binding transcription factor activity, RNA polymerase II-specific"/>
    <property type="evidence" value="ECO:0007669"/>
    <property type="project" value="InterPro"/>
</dbReference>
<dbReference type="AlphaFoldDB" id="A0A0F4Z149"/>
<gene>
    <name evidence="6" type="ORF">T310_2167</name>
</gene>
<keyword evidence="3" id="KW-0804">Transcription</keyword>
<dbReference type="GO" id="GO:0003677">
    <property type="term" value="F:DNA binding"/>
    <property type="evidence" value="ECO:0007669"/>
    <property type="project" value="UniProtKB-KW"/>
</dbReference>
<dbReference type="EMBL" id="LASV01000086">
    <property type="protein sequence ID" value="KKA23816.1"/>
    <property type="molecule type" value="Genomic_DNA"/>
</dbReference>
<keyword evidence="7" id="KW-1185">Reference proteome</keyword>
<protein>
    <submittedName>
        <fullName evidence="6">C6 transcription factor</fullName>
    </submittedName>
</protein>
<feature type="region of interest" description="Disordered" evidence="5">
    <location>
        <begin position="84"/>
        <end position="123"/>
    </location>
</feature>
<dbReference type="Gene3D" id="4.10.240.10">
    <property type="entry name" value="Zn(2)-C6 fungal-type DNA-binding domain"/>
    <property type="match status" value="1"/>
</dbReference>
<dbReference type="InterPro" id="IPR036864">
    <property type="entry name" value="Zn2-C6_fun-type_DNA-bd_sf"/>
</dbReference>
<keyword evidence="2" id="KW-0238">DNA-binding</keyword>
<keyword evidence="1" id="KW-0805">Transcription regulation</keyword>
<organism evidence="6 7">
    <name type="scientific">Rasamsonia emersonii (strain ATCC 16479 / CBS 393.64 / IMI 116815)</name>
    <dbReference type="NCBI Taxonomy" id="1408163"/>
    <lineage>
        <taxon>Eukaryota</taxon>
        <taxon>Fungi</taxon>
        <taxon>Dikarya</taxon>
        <taxon>Ascomycota</taxon>
        <taxon>Pezizomycotina</taxon>
        <taxon>Eurotiomycetes</taxon>
        <taxon>Eurotiomycetidae</taxon>
        <taxon>Eurotiales</taxon>
        <taxon>Trichocomaceae</taxon>
        <taxon>Rasamsonia</taxon>
    </lineage>
</organism>
<evidence type="ECO:0000256" key="3">
    <source>
        <dbReference type="ARBA" id="ARBA00023163"/>
    </source>
</evidence>
<evidence type="ECO:0000313" key="7">
    <source>
        <dbReference type="Proteomes" id="UP000053958"/>
    </source>
</evidence>
<evidence type="ECO:0000256" key="1">
    <source>
        <dbReference type="ARBA" id="ARBA00023015"/>
    </source>
</evidence>
<sequence length="430" mass="48456">MTEHVSTGRRSHRKSRTGCLQCKRRKVKSPSTRTVHVVHHIYNYVWPCHPADQFQCDETKPVCKNCIRHATAAQCSFEPVSASRSSSLSTHRDDVSSTTSPQTSSDFAPTSTATTAALRPRGPPPELALLDLELLHHYSTSTSYTLSRHPALQTVWRVRAPQIGFSSDFVLRGILAIAALHIAHLRPLDKEIYVSQAQVHHEAALQTVAPILPAVMDENCTALLLFSSLTCFFSCARPRKPGDLLLVEGGQLSEWLVFFRATRTILHYDNAALRQGPMAPMFINGDRSVQLREARASEGQIYVRELKQLIQEDVEDPAEVAIYFAALDELSKSFGVVMDPEGGRCEPSDVFVWLMQVSDEFLARLRESRPVALVVFAYFCVIIRRLEWAWWLSGCSVHLMAGLYQLLDNKYRVWLQWPMEQIGWVPQAAN</sequence>
<dbReference type="GO" id="GO:0008270">
    <property type="term" value="F:zinc ion binding"/>
    <property type="evidence" value="ECO:0007669"/>
    <property type="project" value="InterPro"/>
</dbReference>
<dbReference type="PANTHER" id="PTHR47657:SF7">
    <property type="entry name" value="STEROL REGULATORY ELEMENT-BINDING PROTEIN ECM22"/>
    <property type="match status" value="1"/>
</dbReference>
<dbReference type="STRING" id="1408163.A0A0F4Z149"/>
<evidence type="ECO:0000256" key="2">
    <source>
        <dbReference type="ARBA" id="ARBA00023125"/>
    </source>
</evidence>
<dbReference type="Proteomes" id="UP000053958">
    <property type="component" value="Unassembled WGS sequence"/>
</dbReference>
<dbReference type="RefSeq" id="XP_013330428.1">
    <property type="nucleotide sequence ID" value="XM_013474974.1"/>
</dbReference>
<evidence type="ECO:0000256" key="4">
    <source>
        <dbReference type="ARBA" id="ARBA00023242"/>
    </source>
</evidence>
<dbReference type="CDD" id="cd00067">
    <property type="entry name" value="GAL4"/>
    <property type="match status" value="1"/>
</dbReference>
<dbReference type="PANTHER" id="PTHR47657">
    <property type="entry name" value="STEROL REGULATORY ELEMENT-BINDING PROTEIN ECM22"/>
    <property type="match status" value="1"/>
</dbReference>
<feature type="compositionally biased region" description="Polar residues" evidence="5">
    <location>
        <begin position="96"/>
        <end position="115"/>
    </location>
</feature>
<dbReference type="InterPro" id="IPR001138">
    <property type="entry name" value="Zn2Cys6_DnaBD"/>
</dbReference>
<keyword evidence="4" id="KW-0539">Nucleus</keyword>
<dbReference type="InterPro" id="IPR052400">
    <property type="entry name" value="Zn2-C6_fungal_TF"/>
</dbReference>
<proteinExistence type="predicted"/>
<evidence type="ECO:0000256" key="5">
    <source>
        <dbReference type="SAM" id="MobiDB-lite"/>
    </source>
</evidence>
<evidence type="ECO:0000313" key="6">
    <source>
        <dbReference type="EMBL" id="KKA23816.1"/>
    </source>
</evidence>
<name>A0A0F4Z149_RASE3</name>
<reference evidence="6 7" key="1">
    <citation type="submission" date="2015-04" db="EMBL/GenBank/DDBJ databases">
        <authorList>
            <person name="Heijne W.H."/>
            <person name="Fedorova N.D."/>
            <person name="Nierman W.C."/>
            <person name="Vollebregt A.W."/>
            <person name="Zhao Z."/>
            <person name="Wu L."/>
            <person name="Kumar M."/>
            <person name="Stam H."/>
            <person name="van den Berg M.A."/>
            <person name="Pel H.J."/>
        </authorList>
    </citation>
    <scope>NUCLEOTIDE SEQUENCE [LARGE SCALE GENOMIC DNA]</scope>
    <source>
        <strain evidence="6 7">CBS 393.64</strain>
    </source>
</reference>
<dbReference type="OrthoDB" id="416217at2759"/>
<comment type="caution">
    <text evidence="6">The sequence shown here is derived from an EMBL/GenBank/DDBJ whole genome shotgun (WGS) entry which is preliminary data.</text>
</comment>
<dbReference type="GeneID" id="25314518"/>
<accession>A0A0F4Z149</accession>